<gene>
    <name evidence="3" type="ORF">QYM36_003010</name>
</gene>
<dbReference type="InterPro" id="IPR000477">
    <property type="entry name" value="RT_dom"/>
</dbReference>
<reference evidence="3" key="1">
    <citation type="submission" date="2023-07" db="EMBL/GenBank/DDBJ databases">
        <title>Chromosome-level genome assembly of Artemia franciscana.</title>
        <authorList>
            <person name="Jo E."/>
        </authorList>
    </citation>
    <scope>NUCLEOTIDE SEQUENCE</scope>
    <source>
        <tissue evidence="3">Whole body</tissue>
    </source>
</reference>
<feature type="region of interest" description="Disordered" evidence="1">
    <location>
        <begin position="1"/>
        <end position="21"/>
    </location>
</feature>
<feature type="domain" description="VIT" evidence="2">
    <location>
        <begin position="318"/>
        <end position="384"/>
    </location>
</feature>
<dbReference type="SUPFAM" id="SSF56672">
    <property type="entry name" value="DNA/RNA polymerases"/>
    <property type="match status" value="1"/>
</dbReference>
<dbReference type="GO" id="GO:0071897">
    <property type="term" value="P:DNA biosynthetic process"/>
    <property type="evidence" value="ECO:0007669"/>
    <property type="project" value="UniProtKB-ARBA"/>
</dbReference>
<evidence type="ECO:0000256" key="1">
    <source>
        <dbReference type="SAM" id="MobiDB-lite"/>
    </source>
</evidence>
<protein>
    <recommendedName>
        <fullName evidence="2">VIT domain-containing protein</fullName>
    </recommendedName>
</protein>
<comment type="caution">
    <text evidence="3">The sequence shown here is derived from an EMBL/GenBank/DDBJ whole genome shotgun (WGS) entry which is preliminary data.</text>
</comment>
<dbReference type="EMBL" id="JAVRJZ010000005">
    <property type="protein sequence ID" value="KAK2722678.1"/>
    <property type="molecule type" value="Genomic_DNA"/>
</dbReference>
<dbReference type="PANTHER" id="PTHR19446">
    <property type="entry name" value="REVERSE TRANSCRIPTASES"/>
    <property type="match status" value="1"/>
</dbReference>
<evidence type="ECO:0000313" key="3">
    <source>
        <dbReference type="EMBL" id="KAK2722678.1"/>
    </source>
</evidence>
<dbReference type="AlphaFoldDB" id="A0AA88I4J6"/>
<proteinExistence type="predicted"/>
<keyword evidence="4" id="KW-1185">Reference proteome</keyword>
<sequence length="384" mass="43800">MMDAAHKAIPKTSPNTWAPTGNKRIKNWWNELCSTAVDAKNVAKKAFQRHPSMSTAIEYKRSSAKVKKKKTRLQAKREAWEKFMANIDHQTAVSKIHQYVSKMNGKRMTLDDRKYEIKHQGQLITSDFLKADIFANTFMKKPLDTVLPNPPTAIERCNLNSAPRHDEIHIKWLIETSDIFLAKLLEICNNTWREGTFPTLWKIALIYPILKPGKPPKDSVSYRPISALPIMGKIFERMILRRLEWFAEINQIIPQSQTGLRKSHSAMDNITRIETDMTDALQEGEVGIAVMFDWTDAYANMQIMAMATTKRVQVDGVPLGLLATKNENEYPVPLTGVKVHVKIVDVLAEVEVVQTYKNLEMQPIEAIYKFPVDEGIIAVQVFVP</sequence>
<evidence type="ECO:0000313" key="4">
    <source>
        <dbReference type="Proteomes" id="UP001187531"/>
    </source>
</evidence>
<evidence type="ECO:0000259" key="2">
    <source>
        <dbReference type="PROSITE" id="PS51468"/>
    </source>
</evidence>
<dbReference type="InterPro" id="IPR043502">
    <property type="entry name" value="DNA/RNA_pol_sf"/>
</dbReference>
<dbReference type="PROSITE" id="PS51468">
    <property type="entry name" value="VIT"/>
    <property type="match status" value="1"/>
</dbReference>
<dbReference type="InterPro" id="IPR013694">
    <property type="entry name" value="VIT"/>
</dbReference>
<name>A0AA88I4J6_ARTSF</name>
<dbReference type="Pfam" id="PF13757">
    <property type="entry name" value="VIT_2"/>
    <property type="match status" value="1"/>
</dbReference>
<organism evidence="3 4">
    <name type="scientific">Artemia franciscana</name>
    <name type="common">Brine shrimp</name>
    <name type="synonym">Artemia sanfranciscana</name>
    <dbReference type="NCBI Taxonomy" id="6661"/>
    <lineage>
        <taxon>Eukaryota</taxon>
        <taxon>Metazoa</taxon>
        <taxon>Ecdysozoa</taxon>
        <taxon>Arthropoda</taxon>
        <taxon>Crustacea</taxon>
        <taxon>Branchiopoda</taxon>
        <taxon>Anostraca</taxon>
        <taxon>Artemiidae</taxon>
        <taxon>Artemia</taxon>
    </lineage>
</organism>
<dbReference type="Pfam" id="PF00078">
    <property type="entry name" value="RVT_1"/>
    <property type="match status" value="1"/>
</dbReference>
<accession>A0AA88I4J6</accession>
<dbReference type="Proteomes" id="UP001187531">
    <property type="component" value="Unassembled WGS sequence"/>
</dbReference>